<accession>A0A931GYT8</accession>
<organism evidence="3 4">
    <name type="scientific">Panacibacter microcysteis</name>
    <dbReference type="NCBI Taxonomy" id="2793269"/>
    <lineage>
        <taxon>Bacteria</taxon>
        <taxon>Pseudomonadati</taxon>
        <taxon>Bacteroidota</taxon>
        <taxon>Chitinophagia</taxon>
        <taxon>Chitinophagales</taxon>
        <taxon>Chitinophagaceae</taxon>
        <taxon>Panacibacter</taxon>
    </lineage>
</organism>
<dbReference type="InterPro" id="IPR050463">
    <property type="entry name" value="Gfo/Idh/MocA_oxidrdct_glycsds"/>
</dbReference>
<dbReference type="Gene3D" id="3.30.360.10">
    <property type="entry name" value="Dihydrodipicolinate Reductase, domain 2"/>
    <property type="match status" value="1"/>
</dbReference>
<evidence type="ECO:0000313" key="3">
    <source>
        <dbReference type="EMBL" id="MBG9377727.1"/>
    </source>
</evidence>
<feature type="domain" description="Gfo/Idh/MocA-like oxidoreductase N-terminal" evidence="1">
    <location>
        <begin position="53"/>
        <end position="172"/>
    </location>
</feature>
<dbReference type="Pfam" id="PF01408">
    <property type="entry name" value="GFO_IDH_MocA"/>
    <property type="match status" value="1"/>
</dbReference>
<dbReference type="SUPFAM" id="SSF51735">
    <property type="entry name" value="NAD(P)-binding Rossmann-fold domains"/>
    <property type="match status" value="1"/>
</dbReference>
<name>A0A931GYT8_9BACT</name>
<evidence type="ECO:0000259" key="2">
    <source>
        <dbReference type="Pfam" id="PF22725"/>
    </source>
</evidence>
<evidence type="ECO:0000313" key="4">
    <source>
        <dbReference type="Proteomes" id="UP000628448"/>
    </source>
</evidence>
<dbReference type="GO" id="GO:0000166">
    <property type="term" value="F:nucleotide binding"/>
    <property type="evidence" value="ECO:0007669"/>
    <property type="project" value="InterPro"/>
</dbReference>
<dbReference type="PANTHER" id="PTHR43818:SF5">
    <property type="entry name" value="OXIDOREDUCTASE FAMILY PROTEIN"/>
    <property type="match status" value="1"/>
</dbReference>
<reference evidence="3" key="1">
    <citation type="submission" date="2020-11" db="EMBL/GenBank/DDBJ databases">
        <title>Bacterial whole genome sequence for Panacibacter sp. DH6.</title>
        <authorList>
            <person name="Le V."/>
            <person name="Ko S."/>
            <person name="Ahn C.-Y."/>
            <person name="Oh H.-M."/>
        </authorList>
    </citation>
    <scope>NUCLEOTIDE SEQUENCE</scope>
    <source>
        <strain evidence="3">DH6</strain>
    </source>
</reference>
<feature type="domain" description="GFO/IDH/MocA-like oxidoreductase" evidence="2">
    <location>
        <begin position="244"/>
        <end position="343"/>
    </location>
</feature>
<dbReference type="Pfam" id="PF22725">
    <property type="entry name" value="GFO_IDH_MocA_C3"/>
    <property type="match status" value="1"/>
</dbReference>
<evidence type="ECO:0000259" key="1">
    <source>
        <dbReference type="Pfam" id="PF01408"/>
    </source>
</evidence>
<dbReference type="PANTHER" id="PTHR43818">
    <property type="entry name" value="BCDNA.GH03377"/>
    <property type="match status" value="1"/>
</dbReference>
<dbReference type="InterPro" id="IPR006311">
    <property type="entry name" value="TAT_signal"/>
</dbReference>
<comment type="caution">
    <text evidence="3">The sequence shown here is derived from an EMBL/GenBank/DDBJ whole genome shotgun (WGS) entry which is preliminary data.</text>
</comment>
<protein>
    <submittedName>
        <fullName evidence="3">Gfo/Idh/MocA family oxidoreductase</fullName>
    </submittedName>
</protein>
<dbReference type="Gene3D" id="3.40.50.720">
    <property type="entry name" value="NAD(P)-binding Rossmann-like Domain"/>
    <property type="match status" value="1"/>
</dbReference>
<dbReference type="InterPro" id="IPR036291">
    <property type="entry name" value="NAD(P)-bd_dom_sf"/>
</dbReference>
<dbReference type="SUPFAM" id="SSF55347">
    <property type="entry name" value="Glyceraldehyde-3-phosphate dehydrogenase-like, C-terminal domain"/>
    <property type="match status" value="1"/>
</dbReference>
<dbReference type="AlphaFoldDB" id="A0A931GYT8"/>
<dbReference type="InterPro" id="IPR000683">
    <property type="entry name" value="Gfo/Idh/MocA-like_OxRdtase_N"/>
</dbReference>
<proteinExistence type="predicted"/>
<keyword evidence="4" id="KW-1185">Reference proteome</keyword>
<dbReference type="Proteomes" id="UP000628448">
    <property type="component" value="Unassembled WGS sequence"/>
</dbReference>
<dbReference type="PROSITE" id="PS51318">
    <property type="entry name" value="TAT"/>
    <property type="match status" value="1"/>
</dbReference>
<gene>
    <name evidence="3" type="ORF">I5907_15910</name>
</gene>
<sequence>MVNTMSDRRNFLKNLGGSVVLLGAGSLKSLAAQEQHEKHILAWQKKYAASDTIRIAGIGMGIMGFSDVSSALKVPGVELVACCDLYDGRLQRAKEVFGDHIFTTRKYEEILERKDIDAVIVATSDNWHSRISIDALKKGKAVYSEKPMVHQLGQGWDVVNAWKDSKKAMQVGSQGISGLNFAKAKELYLAGEIGQINSVEAVNNRHSALGAWQYTIPLDSSPQTVDWERYQQYAKNKTAYDEKKFFRWRNYRECGTGVAGDLFVHLLTGLHFITGSKGPSKIYSLGGLTYWKDGRDVPDVMTSILEYPDCKEHPAFQVTLRVNFVSGEGDTGYTRITGSEGSIDLGWDGLKVTHDKMPKAPGIGGWDSFNTFPKSMQDKLMAEYNRKYSEADKKVPETKPIIYKAPEDFDEHVHHFMNFFEGVRSGTPTIEDPVFGFRAAAPCLACNESYFQNKVMHWDAEKMKEV</sequence>
<dbReference type="EMBL" id="JADWYR010000002">
    <property type="protein sequence ID" value="MBG9377727.1"/>
    <property type="molecule type" value="Genomic_DNA"/>
</dbReference>
<dbReference type="InterPro" id="IPR055170">
    <property type="entry name" value="GFO_IDH_MocA-like_dom"/>
</dbReference>